<organism evidence="2 3">
    <name type="scientific">Camelliibacillus cellulosilyticus</name>
    <dbReference type="NCBI Taxonomy" id="2174486"/>
    <lineage>
        <taxon>Bacteria</taxon>
        <taxon>Bacillati</taxon>
        <taxon>Bacillota</taxon>
        <taxon>Bacilli</taxon>
        <taxon>Bacillales</taxon>
        <taxon>Sporolactobacillaceae</taxon>
        <taxon>Camelliibacillus</taxon>
    </lineage>
</organism>
<dbReference type="Gene3D" id="3.40.50.300">
    <property type="entry name" value="P-loop containing nucleotide triphosphate hydrolases"/>
    <property type="match status" value="1"/>
</dbReference>
<dbReference type="Proteomes" id="UP001596022">
    <property type="component" value="Unassembled WGS sequence"/>
</dbReference>
<sequence length="65" mass="6929">MIHLKFGSYDRYPFTVPSIRSLNQLIFDTPVTIFVGENGTGKSMLIEAVAAATGSIAIGVEGVNL</sequence>
<evidence type="ECO:0000313" key="2">
    <source>
        <dbReference type="EMBL" id="MFC4619360.1"/>
    </source>
</evidence>
<dbReference type="Pfam" id="PF13476">
    <property type="entry name" value="AAA_23"/>
    <property type="match status" value="1"/>
</dbReference>
<comment type="caution">
    <text evidence="2">The sequence shown here is derived from an EMBL/GenBank/DDBJ whole genome shotgun (WGS) entry which is preliminary data.</text>
</comment>
<evidence type="ECO:0000259" key="1">
    <source>
        <dbReference type="Pfam" id="PF13476"/>
    </source>
</evidence>
<dbReference type="EMBL" id="JBHSFW010000007">
    <property type="protein sequence ID" value="MFC4619360.1"/>
    <property type="molecule type" value="Genomic_DNA"/>
</dbReference>
<proteinExistence type="predicted"/>
<protein>
    <submittedName>
        <fullName evidence="2">AAA family ATPase</fullName>
    </submittedName>
</protein>
<evidence type="ECO:0000313" key="3">
    <source>
        <dbReference type="Proteomes" id="UP001596022"/>
    </source>
</evidence>
<dbReference type="InterPro" id="IPR038729">
    <property type="entry name" value="Rad50/SbcC_AAA"/>
</dbReference>
<keyword evidence="3" id="KW-1185">Reference proteome</keyword>
<dbReference type="RefSeq" id="WP_376846453.1">
    <property type="nucleotide sequence ID" value="NZ_JBHSFW010000007.1"/>
</dbReference>
<reference evidence="3" key="1">
    <citation type="journal article" date="2019" name="Int. J. Syst. Evol. Microbiol.">
        <title>The Global Catalogue of Microorganisms (GCM) 10K type strain sequencing project: providing services to taxonomists for standard genome sequencing and annotation.</title>
        <authorList>
            <consortium name="The Broad Institute Genomics Platform"/>
            <consortium name="The Broad Institute Genome Sequencing Center for Infectious Disease"/>
            <person name="Wu L."/>
            <person name="Ma J."/>
        </authorList>
    </citation>
    <scope>NUCLEOTIDE SEQUENCE [LARGE SCALE GENOMIC DNA]</scope>
    <source>
        <strain evidence="3">CGMCC 1.16306</strain>
    </source>
</reference>
<accession>A0ABV9GRP5</accession>
<dbReference type="InterPro" id="IPR027417">
    <property type="entry name" value="P-loop_NTPase"/>
</dbReference>
<feature type="domain" description="Rad50/SbcC-type AAA" evidence="1">
    <location>
        <begin position="23"/>
        <end position="54"/>
    </location>
</feature>
<name>A0ABV9GRP5_9BACL</name>
<gene>
    <name evidence="2" type="ORF">ACFO4N_11610</name>
</gene>
<dbReference type="SUPFAM" id="SSF52540">
    <property type="entry name" value="P-loop containing nucleoside triphosphate hydrolases"/>
    <property type="match status" value="1"/>
</dbReference>